<feature type="compositionally biased region" description="Low complexity" evidence="1">
    <location>
        <begin position="1477"/>
        <end position="1507"/>
    </location>
</feature>
<feature type="compositionally biased region" description="Polar residues" evidence="1">
    <location>
        <begin position="1908"/>
        <end position="1925"/>
    </location>
</feature>
<keyword evidence="2" id="KW-0732">Signal</keyword>
<feature type="compositionally biased region" description="Low complexity" evidence="1">
    <location>
        <begin position="1594"/>
        <end position="1624"/>
    </location>
</feature>
<accession>A0A8S1T1A9</accession>
<dbReference type="InterPro" id="IPR052828">
    <property type="entry name" value="NELF-A_domain"/>
</dbReference>
<evidence type="ECO:0000313" key="4">
    <source>
        <dbReference type="Proteomes" id="UP000683925"/>
    </source>
</evidence>
<evidence type="ECO:0000256" key="1">
    <source>
        <dbReference type="SAM" id="MobiDB-lite"/>
    </source>
</evidence>
<feature type="compositionally biased region" description="Acidic residues" evidence="1">
    <location>
        <begin position="1015"/>
        <end position="1029"/>
    </location>
</feature>
<comment type="caution">
    <text evidence="3">The sequence shown here is derived from an EMBL/GenBank/DDBJ whole genome shotgun (WGS) entry which is preliminary data.</text>
</comment>
<feature type="compositionally biased region" description="Polar residues" evidence="1">
    <location>
        <begin position="275"/>
        <end position="296"/>
    </location>
</feature>
<feature type="compositionally biased region" description="Polar residues" evidence="1">
    <location>
        <begin position="942"/>
        <end position="958"/>
    </location>
</feature>
<feature type="compositionally biased region" description="Polar residues" evidence="1">
    <location>
        <begin position="530"/>
        <end position="551"/>
    </location>
</feature>
<sequence>MKQLILVLLLVAVANQTKSNDQMTLGRELKLEEAFHLSIDRFNCEMEPRFYDFVIQELFKWVDIIDNQQKLQTDLQIIEQIVKLVEKVKHIEGIQQEMFLQISERLSSSVLEISLAQEQSNWAKFSIDEILQQMREFSQVTTQNERATKANTIIKNLYNMERQLEQYLNQSYQYQNSQELYKKIQELQNKKELCQSQYPKDYTGSTRLKPGRSDLAESDDPRFDNQSSHQQAANQDKPFQANPNYQGSPKESRQPSTRLPPGRSDQLESIDPRYDNQSSHQQAANQDKPFQSNPNYQGGPKELRQPSTRLPPGRSDQPESNDPRYDNQSSHQQAANQDKPFQSNPTYQGAPKESRQPSTRLPPGRSDQLESIDPRYDNQSSHQQAANQDKPFQSNPNYQGGPKELRQPSTRLPPGRSDQPESNDPRYDNQSSHQQAANQDKPFQSNPTYQGAPKESRQPSTRLPPGRSDQLESIDPRYDNQSSHQQAANQDKPFQSNPNYQGGPKELRQPSTRLPPGRSDQPESNDPRYDNQSSHQQAANQDKPFQSNPTYQGAPKESRQPSTRLPPGRSDQLESIDPRYDNQSSHQQAANQDKPFQSNPNYQGGPKELRQPSTRLPPGRSDQPESNDPRYDNQSSHQQAANQDKPFQSNPTYQGAPKESRQPSTRLPPGRSDQLESIDPRYDNQSSHQQAANQDKPFQSNPNYQGGPKELRQPSTRLPPGRSDQPESNDPRYDNQSSHQQAANQDKPFQSNPTYQGAPKESRQPSTRLPPGRSDQLESIDPRYDNQSSHQQAANQDKPFQSNPNYQGGPKELRQPSTRLPPGRSDQPESNDPRYDNQSSHQQAANQDKPFQSNPTYQGAPKESRQPSTRLPPGRSDQPESSDPRYDTQSSHQQAANQDKPFQSNPTYQGSPKEQRQPSTRLPPGKFDQQESNDLRYDHQSSHQQTANQDEPFQSNPKYKQLRHQKIVHLHNEYEGEVSIAFEDQVCPQGEEDDTPFNRNVDEDDDKEYSRQIEQDSEEEEEEEEEEEKESQYNEEQVDSQSTEDGQGVQQSEETEIEEEVIVKKSNPQLQSPRLPKQQTQKQSGSQQQQQRAQASQEEPKEQQPSQQEEPKEVEEEVIVKKSNPQLQSPRLPKQQTQKQSGSQQQQQRAQASQEEPKEQQPSQQEEPKEVEEEVIVKKSNPQLQSPRLPKQQTQKQSGSQQQQQRAQASQEEPKEQQPSQQEEPKEVEEEVIVKKSNPQLQSPRLPKQQTQKQSGSQQQQQRAQASQEEPKEQQPSQQEEPKEVEEEVIVKKSNPQLQSPRLPKQQTQKQSGSQQQQQRAQASQEEPKEQQPSQQEEPKEVEEEVIVKKSNPQLQSPRLPKQQTQKQSGSQQQQQRAQASQEEPKEQQPSQQEEPKEVEEEVIVKKSNPQLQSPRLPKQQTQKQSGSQQQQQRAQASQEEPKEQQPSQQEEPKEVEEEVIVKKSNPQLQSPRLPKQQTQKQSGSQQQQQRAQASQEEPKEQQPSQQEEPKEVEEEVIVKKSNPQLQSPRLPKQQTQKQSGSQQQQRTQAQQPASQEEPKEQQTLQQEEPKEVEEEVIVKKSNPQLQSPRLPKQQTQKQSGSQQQQQRAQASQEEPKEQQPSQQEEPKEVEEEVIVKKSNQKLQSPRLPKQQTQKQSDSQSQQKSQAQEPQQAVENQHELKTEDPAPETSNQQIKEAEELKNDDIPAEAQGSSNQEDNNDYADEDSKDPDGNQLAQEGEPQDIEEGKEEYVEVEVEVEEEVPDGKGGKKKIKKLVKKLVKKTKQKLAKLGKNIKKSVIKKPSSQNQAKNDSTEQSKSEGQIPLTTSTTSSKPIQKKILFNSGSDTQMETEEQENSQISSQPEDNYFYFEEFEDKIIYYEFDPVDNAFKKSSVVQKTKNQRSLIIQSWDDQFDSFSNEESQDNNGKQEGDQDTATEQDEQKQQKNKKPQAESEKQQDNSQKQQSQESFKSDINSQKQKEQQSTNQLSDQQNPVINSKEEKNPKEASQLVSDLLKHEKTKVEETQNKENKQIAKEIERDSSIKIHSLKDEYNSNEPTQYIPPKHKINTRPSQEKIIIPVSTKYVSSAFDGEPAEQYEFADREMLQDSDEYGYGFWLRYTESAPKLHSRQAQTFYFISRLTSNQDYKDFTFYGDRTLSIFLLENTFVFSTYDHGDKKKVKDSVVALNEELESMWYFITFSYSLAKKSAIGFVLGYGNNGKLLKTEISCLHVPPTYFKLIIGGKHLAYQGFNGQFANIFYDIDAPAFIDSEQKLNELIKTVSNPPQAVNSLTDLEVLTTPIQFSANDKGDSQELNPQESSLIIEEYSIAGWFRWIDDLKVDEQNTFQIFNLRSTQKKQPNKGVLGDRALEIHYTYGGGAKSTVYFNTYTIQGNKAKGSSYISKNVESPNLIWTYVYFGYDNDKLKTFGALIRPGKADEVVLDPIQHKLVTKLYFTIGGDEQISSFNGKIGYVGIYLGPGAFKQSLDFGQQYFYGDGAVGVYQLVKPIQYKDDASDPNQVRDSQYDAEQPIVDKILLHDDNKLRLNGQSEYSFGLWTRWLQTLPKFLASRGAVHNIARFGTAPYLIEQVDGKLKRANTRPSTEKDQTLAVTLSKDAYEFYTYKAKDEIQFDNIEGSWNYVYFGYKRVGNNGIAKGYVQFGLEGEIKEVVFDILHDFLLEYVEFVIGKSQAPLFNGQLCKIQCSIGPGSYISSTDDLKLYTQNTLPDKAQIRPISRQTQQLIGTPVDQPSQKFQFDKFQGIKEYSISGWVKWSGAQKLGKTFHIASMAQKKLDDLNGKFEQTLQILRSDQSYNFNTYSCKGDDCSGVVTQEQQLGEYWDQWTYIYYGYSQVMKKTFGYVKFTFTDAKFNQDQVTHFYVAVFSIIISSEEQKFQGSMKTWVINVGEGSYREGNFDSDENIKVHFGFVSGTDHIKLEQAGQEAHHNEQVLECGASEKDVPLHVQFEQSEKLHLHGVSEYGYGFWARFQHFGKKGILYQQPQWMGLARLTSQKDYKDFEQPGDRVLLILQGKGVHHFSTYNVQPQSNNVNGNIPYLIESESEWTYIYFSYKRISQTVGHAVAFTSYNDITAGIQMDVLHNLLQDYLQLTVGHAGKFYPNFNGQITTVRFNLGPGAFIDNKQGILARIKNKDPKPEIISNQKQFEVIAGKQDATNLKIENPIVIEQEAREYSVQLWFRWFKTATKPNQVIYRLTSNKGEDDAKNIGDKALMLAHIGTALFSTYSLQDYTLNIPYECNIPKQQLEIWTFVYFAYSKKERKIQYYLRADTHENKGLEPVLHAVASKYLLFVARDGLLENYSSRLAQLTVNFGEGAFRNDNFLQLPVYILAPKLFSQEKIHKWEKGEKLILGQSQTIRFNDQPDKPIESMQEYSIGFWCRFLQAWPERQYRLPLEMQLVRLTYNEKLEVGKVALGDRILASHLVQSGFQFSTYDLNDDAPNELHQIPNQRIEGQWHYIYMGYIRSKQVASFFVYDGQDMQSAKNQDALHKPLGDFVILHIGGEPEVPSFQGIMSKIALSFGPGAFFGLAEEVKKTIDNSYALDQSLTVGFIHKEKHGQQELIGKLESVTDEIGGTELKGETWSSVGEYAISGWFKASEVSGQSANDCQVLFRVTNNDREHLNDKRSQGDRTLFASVCVDSLRLSTYTLSGLKDWNEAKFLEENVPLGPNKRAWIYIYMGYNEDIQEVHALVHLFEEDKPLIFKGVQHFVPHYTGIYVAKDPFTKRFQGEIQQWVASYGFGAFVSVQKRGYEDLLLNYNALAINQKYMWFNKEDKVVETEKTIVQEFTSEAESVDEYSIGLWTRWLVSFPTTLTERQPQHNIFRFSSNKQDQDKSELGDRVLAAYLTIGNYEFSTYDINKPSNALDAKLPYVELEGTWTYVYAAYKSGQFYGMVLFREQQKAQHVELQVQHRALTGYAKFVMGAKEFGRKGFHGWLFDPRIFLGTGAFINEGQKVVDMVLKLHRKLPVPALDAEDFKWPVNIIDTTLSDDINDKKDKLQFAFTNKVGLLEYSFGFWMQNGVLQPEMSDDLRGLVRLTTNNEGSDERYIGDRTLAVFTKVEQLVACTYTLKDPSFEPVSHQFDLIPYQWTYVYFGYTQGKARAYVLGIKGPSEQIFSVKHAVPNAFYLNVIKDQSHPLFYGKFYGLKVNFGQGSYIENPQEMIEKWPYDPKTLPVPEPKEEKVLALNSAKVDRAPNTQHEQFKE</sequence>
<feature type="compositionally biased region" description="Low complexity" evidence="1">
    <location>
        <begin position="1532"/>
        <end position="1556"/>
    </location>
</feature>
<feature type="region of interest" description="Disordered" evidence="1">
    <location>
        <begin position="1908"/>
        <end position="2035"/>
    </location>
</feature>
<feature type="region of interest" description="Disordered" evidence="1">
    <location>
        <begin position="981"/>
        <end position="1772"/>
    </location>
</feature>
<reference evidence="3" key="1">
    <citation type="submission" date="2021-01" db="EMBL/GenBank/DDBJ databases">
        <authorList>
            <consortium name="Genoscope - CEA"/>
            <person name="William W."/>
        </authorList>
    </citation>
    <scope>NUCLEOTIDE SEQUENCE</scope>
</reference>
<feature type="compositionally biased region" description="Polar residues" evidence="1">
    <location>
        <begin position="1039"/>
        <end position="1049"/>
    </location>
</feature>
<feature type="compositionally biased region" description="Basic and acidic residues" evidence="1">
    <location>
        <begin position="1937"/>
        <end position="1955"/>
    </location>
</feature>
<feature type="compositionally biased region" description="Low complexity" evidence="1">
    <location>
        <begin position="1650"/>
        <end position="1672"/>
    </location>
</feature>
<feature type="compositionally biased region" description="Polar residues" evidence="1">
    <location>
        <begin position="428"/>
        <end position="449"/>
    </location>
</feature>
<feature type="compositionally biased region" description="Basic and acidic residues" evidence="1">
    <location>
        <begin position="2011"/>
        <end position="2035"/>
    </location>
</feature>
<protein>
    <submittedName>
        <fullName evidence="3">Uncharacterized protein</fullName>
    </submittedName>
</protein>
<feature type="compositionally biased region" description="Low complexity" evidence="1">
    <location>
        <begin position="1249"/>
        <end position="1279"/>
    </location>
</feature>
<feature type="compositionally biased region" description="Polar residues" evidence="1">
    <location>
        <begin position="1817"/>
        <end position="1832"/>
    </location>
</feature>
<feature type="compositionally biased region" description="Low complexity" evidence="1">
    <location>
        <begin position="1956"/>
        <end position="1966"/>
    </location>
</feature>
<feature type="compositionally biased region" description="Polar residues" evidence="1">
    <location>
        <begin position="479"/>
        <end position="500"/>
    </location>
</feature>
<dbReference type="OrthoDB" id="296092at2759"/>
<dbReference type="OMA" id="DPRYDNQ"/>
<feature type="region of interest" description="Disordered" evidence="1">
    <location>
        <begin position="195"/>
        <end position="967"/>
    </location>
</feature>
<feature type="compositionally biased region" description="Polar residues" evidence="1">
    <location>
        <begin position="326"/>
        <end position="347"/>
    </location>
</feature>
<evidence type="ECO:0000256" key="2">
    <source>
        <dbReference type="SAM" id="SignalP"/>
    </source>
</evidence>
<feature type="compositionally biased region" description="Polar residues" evidence="1">
    <location>
        <begin position="224"/>
        <end position="234"/>
    </location>
</feature>
<feature type="compositionally biased region" description="Polar residues" evidence="1">
    <location>
        <begin position="241"/>
        <end position="257"/>
    </location>
</feature>
<evidence type="ECO:0000313" key="3">
    <source>
        <dbReference type="EMBL" id="CAD8146300.1"/>
    </source>
</evidence>
<dbReference type="EMBL" id="CAJJDP010000018">
    <property type="protein sequence ID" value="CAD8146300.1"/>
    <property type="molecule type" value="Genomic_DNA"/>
</dbReference>
<feature type="compositionally biased region" description="Basic and acidic residues" evidence="1">
    <location>
        <begin position="1695"/>
        <end position="1704"/>
    </location>
</feature>
<name>A0A8S1T1A9_PAROT</name>
<feature type="compositionally biased region" description="Acidic residues" evidence="1">
    <location>
        <begin position="1717"/>
        <end position="1727"/>
    </location>
</feature>
<feature type="compositionally biased region" description="Low complexity" evidence="1">
    <location>
        <begin position="1135"/>
        <end position="1165"/>
    </location>
</feature>
<feature type="signal peptide" evidence="2">
    <location>
        <begin position="1"/>
        <end position="19"/>
    </location>
</feature>
<feature type="compositionally biased region" description="Polar residues" evidence="1">
    <location>
        <begin position="632"/>
        <end position="653"/>
    </location>
</feature>
<feature type="compositionally biased region" description="Polar residues" evidence="1">
    <location>
        <begin position="734"/>
        <end position="755"/>
    </location>
</feature>
<keyword evidence="4" id="KW-1185">Reference proteome</keyword>
<feature type="compositionally biased region" description="Polar residues" evidence="1">
    <location>
        <begin position="377"/>
        <end position="398"/>
    </location>
</feature>
<feature type="compositionally biased region" description="Low complexity" evidence="1">
    <location>
        <begin position="1363"/>
        <end position="1393"/>
    </location>
</feature>
<feature type="compositionally biased region" description="Basic residues" evidence="1">
    <location>
        <begin position="1786"/>
        <end position="1798"/>
    </location>
</feature>
<proteinExistence type="predicted"/>
<feature type="compositionally biased region" description="Polar residues" evidence="1">
    <location>
        <begin position="887"/>
        <end position="920"/>
    </location>
</feature>
<dbReference type="PANTHER" id="PTHR13328">
    <property type="entry name" value="NEGATIVE ELONGATION FACTOR A NELF-A"/>
    <property type="match status" value="1"/>
</dbReference>
<dbReference type="PANTHER" id="PTHR13328:SF4">
    <property type="entry name" value="NEGATIVE ELONGATION FACTOR A"/>
    <property type="match status" value="1"/>
</dbReference>
<feature type="compositionally biased region" description="Acidic residues" evidence="1">
    <location>
        <begin position="1739"/>
        <end position="1761"/>
    </location>
</feature>
<feature type="compositionally biased region" description="Low complexity" evidence="1">
    <location>
        <begin position="1192"/>
        <end position="1222"/>
    </location>
</feature>
<feature type="compositionally biased region" description="Low complexity" evidence="1">
    <location>
        <begin position="1306"/>
        <end position="1336"/>
    </location>
</feature>
<feature type="compositionally biased region" description="Low complexity" evidence="1">
    <location>
        <begin position="1420"/>
        <end position="1450"/>
    </location>
</feature>
<organism evidence="3 4">
    <name type="scientific">Paramecium octaurelia</name>
    <dbReference type="NCBI Taxonomy" id="43137"/>
    <lineage>
        <taxon>Eukaryota</taxon>
        <taxon>Sar</taxon>
        <taxon>Alveolata</taxon>
        <taxon>Ciliophora</taxon>
        <taxon>Intramacronucleata</taxon>
        <taxon>Oligohymenophorea</taxon>
        <taxon>Peniculida</taxon>
        <taxon>Parameciidae</taxon>
        <taxon>Paramecium</taxon>
    </lineage>
</organism>
<feature type="chain" id="PRO_5035841419" evidence="2">
    <location>
        <begin position="20"/>
        <end position="4209"/>
    </location>
</feature>
<feature type="compositionally biased region" description="Polar residues" evidence="1">
    <location>
        <begin position="785"/>
        <end position="806"/>
    </location>
</feature>
<dbReference type="Proteomes" id="UP000683925">
    <property type="component" value="Unassembled WGS sequence"/>
</dbReference>
<feature type="compositionally biased region" description="Polar residues" evidence="1">
    <location>
        <begin position="581"/>
        <end position="602"/>
    </location>
</feature>
<feature type="compositionally biased region" description="Polar residues" evidence="1">
    <location>
        <begin position="683"/>
        <end position="704"/>
    </location>
</feature>
<gene>
    <name evidence="3" type="ORF">POCTA_138.1.T0180231</name>
</gene>
<feature type="compositionally biased region" description="Polar residues" evidence="1">
    <location>
        <begin position="836"/>
        <end position="857"/>
    </location>
</feature>
<feature type="compositionally biased region" description="Low complexity" evidence="1">
    <location>
        <begin position="1078"/>
        <end position="1108"/>
    </location>
</feature>
<feature type="compositionally biased region" description="Polar residues" evidence="1">
    <location>
        <begin position="1970"/>
        <end position="1993"/>
    </location>
</feature>
<feature type="compositionally biased region" description="Polar residues" evidence="1">
    <location>
        <begin position="195"/>
        <end position="206"/>
    </location>
</feature>
<feature type="compositionally biased region" description="Basic and acidic residues" evidence="1">
    <location>
        <begin position="211"/>
        <end position="223"/>
    </location>
</feature>
<feature type="region of interest" description="Disordered" evidence="1">
    <location>
        <begin position="1786"/>
        <end position="1864"/>
    </location>
</feature>